<organism evidence="1 2">
    <name type="scientific">Cytospora schulzeri</name>
    <dbReference type="NCBI Taxonomy" id="448051"/>
    <lineage>
        <taxon>Eukaryota</taxon>
        <taxon>Fungi</taxon>
        <taxon>Dikarya</taxon>
        <taxon>Ascomycota</taxon>
        <taxon>Pezizomycotina</taxon>
        <taxon>Sordariomycetes</taxon>
        <taxon>Sordariomycetidae</taxon>
        <taxon>Diaporthales</taxon>
        <taxon>Cytosporaceae</taxon>
        <taxon>Cytospora</taxon>
    </lineage>
</organism>
<dbReference type="STRING" id="356882.A0A423X7N6"/>
<dbReference type="AlphaFoldDB" id="A0A423X7N6"/>
<keyword evidence="2" id="KW-1185">Reference proteome</keyword>
<proteinExistence type="predicted"/>
<dbReference type="EMBL" id="LKEA01000001">
    <property type="protein sequence ID" value="ROW12058.1"/>
    <property type="molecule type" value="Genomic_DNA"/>
</dbReference>
<accession>A0A423X7N6</accession>
<reference evidence="1 2" key="1">
    <citation type="submission" date="2015-09" db="EMBL/GenBank/DDBJ databases">
        <title>Host preference determinants of Valsa canker pathogens revealed by comparative genomics.</title>
        <authorList>
            <person name="Yin Z."/>
            <person name="Huang L."/>
        </authorList>
    </citation>
    <scope>NUCLEOTIDE SEQUENCE [LARGE SCALE GENOMIC DNA]</scope>
    <source>
        <strain evidence="1 2">03-1</strain>
    </source>
</reference>
<name>A0A423X7N6_9PEZI</name>
<evidence type="ECO:0000313" key="2">
    <source>
        <dbReference type="Proteomes" id="UP000283895"/>
    </source>
</evidence>
<dbReference type="OrthoDB" id="1600564at2759"/>
<gene>
    <name evidence="1" type="ORF">VMCG_00760</name>
</gene>
<protein>
    <submittedName>
        <fullName evidence="1">Uncharacterized protein</fullName>
    </submittedName>
</protein>
<comment type="caution">
    <text evidence="1">The sequence shown here is derived from an EMBL/GenBank/DDBJ whole genome shotgun (WGS) entry which is preliminary data.</text>
</comment>
<sequence>MSSDQLLKEKPFLWKAVMMQALYMNTSRQVPLGDELLNDIVAACFLKPRKCFDLLQALEVLIAWLHVKMHSFQMTNLLFLMRSMCVSLGFSESQEAMKQQEHNSTSLEQMRTFAGVYYLVTMSVTPLPGFRGL</sequence>
<evidence type="ECO:0000313" key="1">
    <source>
        <dbReference type="EMBL" id="ROW12058.1"/>
    </source>
</evidence>
<dbReference type="Proteomes" id="UP000283895">
    <property type="component" value="Unassembled WGS sequence"/>
</dbReference>